<sequence length="634" mass="71668">MKPIILGTAGHIDHGKTALIRALTGIDTDRLKEEKERGITIELGFAFLTLPSGQLVGIVDVPGHERFVHHMVAGAGGMDLVALVIAADEGVMPQTREHLDICSLLKVRHGLVVITKIDLVDTEWLELVEEDIKGFLKGTFLEKSPIIKVSSVTKEGIPELITALEKLVTQVEPKSTASLFRLPIDRVFTIKGFGTVVTGTTIGGSVKIGDSLVVYPQKKKTRVRNLQVHHQTVTTAFAGQRTAVNLQGLEKEEIQRGNVLAPSDSLLPTFMLDGTLEILSSVSKPLKNRTLVRLHLHTAEILAYAILLDKEEIKPGETGYVQFRLRQPTVALPGDRFVIRSYSPIFTLGGGAILHPAPVKHKRFRPQVIEDLKALETGNLEKAILCHLNQAGYKGISRQTIRIFTNNFSETLDHTLETLQKKQRIYLINKDTHHYIHRRYIEEISKKMVSFLNTFHATHPLLLGISKDELKSKLLPFIRDELFGFVLHYLEGKHIIVIEQNLVRLSSHTIRLNKEEQILKEKIYHVLHTAQYSPPSPQELAKMLKTNPEKIMHLLRLLTEEGKIIRIKEDFYFDTTLLNTLKEKLTTYLKTHQGITPAEFKNLTHASRKYNIPLLEYFDHIKLTLRVGDKRVLR</sequence>
<dbReference type="CDD" id="cd04171">
    <property type="entry name" value="SelB"/>
    <property type="match status" value="1"/>
</dbReference>
<keyword evidence="4" id="KW-0547">Nucleotide-binding</keyword>
<dbReference type="InterPro" id="IPR015190">
    <property type="entry name" value="Elong_fac_SelB-wing-hlx_typ-2"/>
</dbReference>
<dbReference type="InterPro" id="IPR036388">
    <property type="entry name" value="WH-like_DNA-bd_sf"/>
</dbReference>
<organism evidence="10 11">
    <name type="scientific">Desulfofervidus auxilii</name>
    <dbReference type="NCBI Taxonomy" id="1621989"/>
    <lineage>
        <taxon>Bacteria</taxon>
        <taxon>Pseudomonadati</taxon>
        <taxon>Thermodesulfobacteriota</taxon>
        <taxon>Candidatus Desulfofervidia</taxon>
        <taxon>Candidatus Desulfofervidales</taxon>
        <taxon>Candidatus Desulfofervidaceae</taxon>
        <taxon>Candidatus Desulfofervidus</taxon>
    </lineage>
</organism>
<feature type="domain" description="Tr-type G" evidence="9">
    <location>
        <begin position="1"/>
        <end position="174"/>
    </location>
</feature>
<dbReference type="Pfam" id="PF09107">
    <property type="entry name" value="WHD_3rd_SelB"/>
    <property type="match status" value="1"/>
</dbReference>
<evidence type="ECO:0000259" key="9">
    <source>
        <dbReference type="PROSITE" id="PS51722"/>
    </source>
</evidence>
<dbReference type="Pfam" id="PF03144">
    <property type="entry name" value="GTP_EFTU_D2"/>
    <property type="match status" value="1"/>
</dbReference>
<dbReference type="InterPro" id="IPR036390">
    <property type="entry name" value="WH_DNA-bd_sf"/>
</dbReference>
<evidence type="ECO:0000256" key="6">
    <source>
        <dbReference type="ARBA" id="ARBA00023134"/>
    </source>
</evidence>
<keyword evidence="10" id="KW-0251">Elongation factor</keyword>
<dbReference type="InterPro" id="IPR009001">
    <property type="entry name" value="Transl_elong_EF1A/Init_IF2_C"/>
</dbReference>
<dbReference type="SUPFAM" id="SSF50465">
    <property type="entry name" value="EF-Tu/eEF-1alpha/eIF2-gamma C-terminal domain"/>
    <property type="match status" value="1"/>
</dbReference>
<keyword evidence="11" id="KW-1185">Reference proteome</keyword>
<evidence type="ECO:0000256" key="1">
    <source>
        <dbReference type="ARBA" id="ARBA00004496"/>
    </source>
</evidence>
<dbReference type="InterPro" id="IPR005225">
    <property type="entry name" value="Small_GTP-bd"/>
</dbReference>
<dbReference type="InterPro" id="IPR004161">
    <property type="entry name" value="EFTu-like_2"/>
</dbReference>
<dbReference type="NCBIfam" id="TIGR00475">
    <property type="entry name" value="selB"/>
    <property type="match status" value="1"/>
</dbReference>
<protein>
    <recommendedName>
        <fullName evidence="2">Selenocysteine-specific elongation factor</fullName>
    </recommendedName>
    <alternativeName>
        <fullName evidence="8">SelB translation factor</fullName>
    </alternativeName>
</protein>
<dbReference type="Pfam" id="PF25461">
    <property type="entry name" value="Beta-barrel_SelB"/>
    <property type="match status" value="1"/>
</dbReference>
<dbReference type="InterPro" id="IPR000795">
    <property type="entry name" value="T_Tr_GTP-bd_dom"/>
</dbReference>
<dbReference type="PANTHER" id="PTHR43721:SF22">
    <property type="entry name" value="ELONGATION FACTOR TU, MITOCHONDRIAL"/>
    <property type="match status" value="1"/>
</dbReference>
<dbReference type="PANTHER" id="PTHR43721">
    <property type="entry name" value="ELONGATION FACTOR TU-RELATED"/>
    <property type="match status" value="1"/>
</dbReference>
<dbReference type="Proteomes" id="UP000070560">
    <property type="component" value="Chromosome"/>
</dbReference>
<evidence type="ECO:0000256" key="3">
    <source>
        <dbReference type="ARBA" id="ARBA00022490"/>
    </source>
</evidence>
<dbReference type="InterPro" id="IPR050055">
    <property type="entry name" value="EF-Tu_GTPase"/>
</dbReference>
<evidence type="ECO:0000256" key="7">
    <source>
        <dbReference type="ARBA" id="ARBA00025526"/>
    </source>
</evidence>
<comment type="function">
    <text evidence="7">Translation factor necessary for the incorporation of selenocysteine into proteins. It probably replaces EF-Tu for the insertion of selenocysteine directed by the UGA codon. SelB binds GTP and GDP.</text>
</comment>
<dbReference type="GO" id="GO:0001514">
    <property type="term" value="P:selenocysteine incorporation"/>
    <property type="evidence" value="ECO:0007669"/>
    <property type="project" value="InterPro"/>
</dbReference>
<evidence type="ECO:0000256" key="4">
    <source>
        <dbReference type="ARBA" id="ARBA00022741"/>
    </source>
</evidence>
<dbReference type="Pfam" id="PF09106">
    <property type="entry name" value="WHD_2nd_SelB"/>
    <property type="match status" value="1"/>
</dbReference>
<dbReference type="AlphaFoldDB" id="A0A7U4TI42"/>
<dbReference type="SUPFAM" id="SSF52540">
    <property type="entry name" value="P-loop containing nucleoside triphosphate hydrolases"/>
    <property type="match status" value="1"/>
</dbReference>
<dbReference type="CDD" id="cd03696">
    <property type="entry name" value="SelB_II"/>
    <property type="match status" value="1"/>
</dbReference>
<dbReference type="SUPFAM" id="SSF46785">
    <property type="entry name" value="Winged helix' DNA-binding domain"/>
    <property type="match status" value="3"/>
</dbReference>
<dbReference type="RefSeq" id="WP_066064307.1">
    <property type="nucleotide sequence ID" value="NZ_CP013015.1"/>
</dbReference>
<dbReference type="InterPro" id="IPR027417">
    <property type="entry name" value="P-loop_NTPase"/>
</dbReference>
<evidence type="ECO:0000256" key="5">
    <source>
        <dbReference type="ARBA" id="ARBA00022917"/>
    </source>
</evidence>
<dbReference type="Gene3D" id="2.40.30.10">
    <property type="entry name" value="Translation factors"/>
    <property type="match status" value="1"/>
</dbReference>
<accession>A0A7U4TI42</accession>
<dbReference type="FunFam" id="3.40.50.300:FF:001064">
    <property type="entry name" value="Selenocysteine-specific translation elongation factor"/>
    <property type="match status" value="1"/>
</dbReference>
<dbReference type="KEGG" id="daw:HS1_001825"/>
<evidence type="ECO:0000313" key="11">
    <source>
        <dbReference type="Proteomes" id="UP000070560"/>
    </source>
</evidence>
<evidence type="ECO:0000256" key="2">
    <source>
        <dbReference type="ARBA" id="ARBA00015953"/>
    </source>
</evidence>
<dbReference type="PROSITE" id="PS51722">
    <property type="entry name" value="G_TR_2"/>
    <property type="match status" value="1"/>
</dbReference>
<comment type="subcellular location">
    <subcellularLocation>
        <location evidence="1">Cytoplasm</location>
    </subcellularLocation>
</comment>
<dbReference type="InterPro" id="IPR009000">
    <property type="entry name" value="Transl_B-barrel_sf"/>
</dbReference>
<keyword evidence="3" id="KW-0963">Cytoplasm</keyword>
<proteinExistence type="predicted"/>
<dbReference type="EMBL" id="CP013015">
    <property type="protein sequence ID" value="AMM41619.1"/>
    <property type="molecule type" value="Genomic_DNA"/>
</dbReference>
<dbReference type="GO" id="GO:0003746">
    <property type="term" value="F:translation elongation factor activity"/>
    <property type="evidence" value="ECO:0007669"/>
    <property type="project" value="UniProtKB-KW"/>
</dbReference>
<reference evidence="10 11" key="1">
    <citation type="submission" date="2015-10" db="EMBL/GenBank/DDBJ databases">
        <title>Candidatus Desulfofervidus auxilii, a hydrogenotrophic sulfate-reducing bacterium involved in the thermophilic anaerobic oxidation of methane.</title>
        <authorList>
            <person name="Krukenberg V."/>
            <person name="Richter M."/>
            <person name="Wegener G."/>
        </authorList>
    </citation>
    <scope>NUCLEOTIDE SEQUENCE [LARGE SCALE GENOMIC DNA]</scope>
    <source>
        <strain evidence="10 11">HS1</strain>
    </source>
</reference>
<keyword evidence="6" id="KW-0342">GTP-binding</keyword>
<dbReference type="Pfam" id="PF00009">
    <property type="entry name" value="GTP_EFTU"/>
    <property type="match status" value="1"/>
</dbReference>
<dbReference type="GO" id="GO:0005525">
    <property type="term" value="F:GTP binding"/>
    <property type="evidence" value="ECO:0007669"/>
    <property type="project" value="UniProtKB-KW"/>
</dbReference>
<evidence type="ECO:0000313" key="10">
    <source>
        <dbReference type="EMBL" id="AMM41619.1"/>
    </source>
</evidence>
<name>A0A7U4TI42_DESA2</name>
<dbReference type="NCBIfam" id="TIGR00231">
    <property type="entry name" value="small_GTP"/>
    <property type="match status" value="1"/>
</dbReference>
<dbReference type="InterPro" id="IPR004535">
    <property type="entry name" value="Transl_elong_SelB"/>
</dbReference>
<dbReference type="Gene3D" id="1.10.10.2770">
    <property type="match status" value="1"/>
</dbReference>
<dbReference type="OrthoDB" id="9803139at2"/>
<dbReference type="Gene3D" id="3.40.50.300">
    <property type="entry name" value="P-loop containing nucleotide triphosphate hydrolases"/>
    <property type="match status" value="1"/>
</dbReference>
<dbReference type="GO" id="GO:0003723">
    <property type="term" value="F:RNA binding"/>
    <property type="evidence" value="ECO:0007669"/>
    <property type="project" value="InterPro"/>
</dbReference>
<dbReference type="SUPFAM" id="SSF50447">
    <property type="entry name" value="Translation proteins"/>
    <property type="match status" value="1"/>
</dbReference>
<dbReference type="GO" id="GO:0003924">
    <property type="term" value="F:GTPase activity"/>
    <property type="evidence" value="ECO:0007669"/>
    <property type="project" value="InterPro"/>
</dbReference>
<dbReference type="Gene3D" id="1.10.10.10">
    <property type="entry name" value="Winged helix-like DNA-binding domain superfamily/Winged helix DNA-binding domain"/>
    <property type="match status" value="1"/>
</dbReference>
<evidence type="ECO:0000256" key="8">
    <source>
        <dbReference type="ARBA" id="ARBA00031615"/>
    </source>
</evidence>
<dbReference type="CDD" id="cd15491">
    <property type="entry name" value="selB_III"/>
    <property type="match status" value="1"/>
</dbReference>
<keyword evidence="5" id="KW-0648">Protein biosynthesis</keyword>
<dbReference type="GO" id="GO:0005829">
    <property type="term" value="C:cytosol"/>
    <property type="evidence" value="ECO:0007669"/>
    <property type="project" value="TreeGrafter"/>
</dbReference>
<gene>
    <name evidence="10" type="ORF">HS1_001825</name>
</gene>
<dbReference type="InterPro" id="IPR015191">
    <property type="entry name" value="SelB_WHD4"/>
</dbReference>
<dbReference type="InterPro" id="IPR057335">
    <property type="entry name" value="Beta-barrel_SelB"/>
</dbReference>